<dbReference type="EMBL" id="FUYZ01000004">
    <property type="protein sequence ID" value="SKB88010.1"/>
    <property type="molecule type" value="Genomic_DNA"/>
</dbReference>
<dbReference type="Proteomes" id="UP000191112">
    <property type="component" value="Unassembled WGS sequence"/>
</dbReference>
<feature type="transmembrane region" description="Helical" evidence="1">
    <location>
        <begin position="38"/>
        <end position="55"/>
    </location>
</feature>
<evidence type="ECO:0000313" key="3">
    <source>
        <dbReference type="Proteomes" id="UP000191112"/>
    </source>
</evidence>
<dbReference type="RefSeq" id="WP_079666873.1">
    <property type="nucleotide sequence ID" value="NZ_FUYZ01000004.1"/>
</dbReference>
<proteinExistence type="predicted"/>
<name>A0A1T5EWC3_9FLAO</name>
<protein>
    <submittedName>
        <fullName evidence="2">Uncharacterized protein</fullName>
    </submittedName>
</protein>
<keyword evidence="1" id="KW-0812">Transmembrane</keyword>
<feature type="transmembrane region" description="Helical" evidence="1">
    <location>
        <begin position="9"/>
        <end position="26"/>
    </location>
</feature>
<dbReference type="AlphaFoldDB" id="A0A1T5EWC3"/>
<evidence type="ECO:0000256" key="1">
    <source>
        <dbReference type="SAM" id="Phobius"/>
    </source>
</evidence>
<sequence>MKKILNPKYLLIAVAVFVVLFLMNYIGNDNPDKVERAVLTGLGGVAGLTIWMLFFNKDNDPPQNFD</sequence>
<gene>
    <name evidence="2" type="ORF">SAMN05660477_01629</name>
</gene>
<keyword evidence="3" id="KW-1185">Reference proteome</keyword>
<reference evidence="2 3" key="1">
    <citation type="submission" date="2017-02" db="EMBL/GenBank/DDBJ databases">
        <authorList>
            <person name="Peterson S.W."/>
        </authorList>
    </citation>
    <scope>NUCLEOTIDE SEQUENCE [LARGE SCALE GENOMIC DNA]</scope>
    <source>
        <strain evidence="2 3">DSM 22323</strain>
    </source>
</reference>
<keyword evidence="1" id="KW-1133">Transmembrane helix</keyword>
<organism evidence="2 3">
    <name type="scientific">Soonwooa buanensis</name>
    <dbReference type="NCBI Taxonomy" id="619805"/>
    <lineage>
        <taxon>Bacteria</taxon>
        <taxon>Pseudomonadati</taxon>
        <taxon>Bacteroidota</taxon>
        <taxon>Flavobacteriia</taxon>
        <taxon>Flavobacteriales</taxon>
        <taxon>Weeksellaceae</taxon>
        <taxon>Chryseobacterium group</taxon>
        <taxon>Soonwooa</taxon>
    </lineage>
</organism>
<accession>A0A1T5EWC3</accession>
<dbReference type="STRING" id="619805.SAMN05660477_01629"/>
<evidence type="ECO:0000313" key="2">
    <source>
        <dbReference type="EMBL" id="SKB88010.1"/>
    </source>
</evidence>
<keyword evidence="1" id="KW-0472">Membrane</keyword>